<proteinExistence type="predicted"/>
<keyword evidence="3" id="KW-1185">Reference proteome</keyword>
<evidence type="ECO:0000313" key="3">
    <source>
        <dbReference type="Proteomes" id="UP000661280"/>
    </source>
</evidence>
<dbReference type="PROSITE" id="PS51999">
    <property type="entry name" value="ZF_GRF"/>
    <property type="match status" value="1"/>
</dbReference>
<dbReference type="InterPro" id="IPR010666">
    <property type="entry name" value="Znf_GRF"/>
</dbReference>
<feature type="compositionally biased region" description="Basic and acidic residues" evidence="1">
    <location>
        <begin position="213"/>
        <end position="229"/>
    </location>
</feature>
<dbReference type="GO" id="GO:0008270">
    <property type="term" value="F:zinc ion binding"/>
    <property type="evidence" value="ECO:0007669"/>
    <property type="project" value="InterPro"/>
</dbReference>
<reference evidence="2" key="2">
    <citation type="submission" date="2021-02" db="EMBL/GenBank/DDBJ databases">
        <title>Aspergillus luchuensis mut. kawachii IFO 4304 genome sequence.</title>
        <authorList>
            <person name="Mori K."/>
            <person name="Kadooka C."/>
            <person name="Goto M."/>
            <person name="Futagami T."/>
        </authorList>
    </citation>
    <scope>NUCLEOTIDE SEQUENCE</scope>
    <source>
        <strain evidence="2">IFO 4308</strain>
    </source>
</reference>
<feature type="region of interest" description="Disordered" evidence="1">
    <location>
        <begin position="206"/>
        <end position="234"/>
    </location>
</feature>
<sequence length="255" mass="28964">MRQWNSKMSSPALRSNYEGACIDDEGDFLCKCGFSMRISTVSDRKSPNFGKKYMACRRGRESANRCRIFIWYEELPRIKLLLSTFSEPATPRRTLDIRQFGVLTPVTSSRKGHPPIDRTTSRNQSSQVTTPKRPLFSTSGQVNKKPRILGTPSRSPSPAQSKTLDVGSPTWGPDTETSPSLRSETMHSMRGRSRRWEEYETDLLNTPTKHRTHMENFKPNDGKTEVAKGEDEEDLLSDWDDTIVSEVIQIADEST</sequence>
<name>A0A7R7X0X1_ASPKA</name>
<gene>
    <name evidence="2" type="ORF">AKAW2_50621A</name>
</gene>
<evidence type="ECO:0000256" key="1">
    <source>
        <dbReference type="SAM" id="MobiDB-lite"/>
    </source>
</evidence>
<accession>A0A7R7X0X1</accession>
<feature type="region of interest" description="Disordered" evidence="1">
    <location>
        <begin position="105"/>
        <end position="194"/>
    </location>
</feature>
<feature type="compositionally biased region" description="Polar residues" evidence="1">
    <location>
        <begin position="121"/>
        <end position="142"/>
    </location>
</feature>
<dbReference type="EMBL" id="AP024429">
    <property type="protein sequence ID" value="BCS00280.1"/>
    <property type="molecule type" value="Genomic_DNA"/>
</dbReference>
<protein>
    <submittedName>
        <fullName evidence="2">Uncharacterized protein</fullName>
    </submittedName>
</protein>
<organism evidence="2 3">
    <name type="scientific">Aspergillus kawachii</name>
    <name type="common">White koji mold</name>
    <name type="synonym">Aspergillus awamori var. kawachi</name>
    <dbReference type="NCBI Taxonomy" id="1069201"/>
    <lineage>
        <taxon>Eukaryota</taxon>
        <taxon>Fungi</taxon>
        <taxon>Dikarya</taxon>
        <taxon>Ascomycota</taxon>
        <taxon>Pezizomycotina</taxon>
        <taxon>Eurotiomycetes</taxon>
        <taxon>Eurotiomycetidae</taxon>
        <taxon>Eurotiales</taxon>
        <taxon>Aspergillaceae</taxon>
        <taxon>Aspergillus</taxon>
        <taxon>Aspergillus subgen. Circumdati</taxon>
    </lineage>
</organism>
<evidence type="ECO:0000313" key="2">
    <source>
        <dbReference type="EMBL" id="BCS00280.1"/>
    </source>
</evidence>
<feature type="compositionally biased region" description="Polar residues" evidence="1">
    <location>
        <begin position="152"/>
        <end position="163"/>
    </location>
</feature>
<dbReference type="KEGG" id="aluc:AKAW2_50621A"/>
<dbReference type="RefSeq" id="XP_041544042.1">
    <property type="nucleotide sequence ID" value="XM_041690460.1"/>
</dbReference>
<dbReference type="OrthoDB" id="4425191at2759"/>
<dbReference type="AlphaFoldDB" id="A0A7R7X0X1"/>
<dbReference type="GeneID" id="64961601"/>
<reference evidence="2" key="1">
    <citation type="submission" date="2021-01" db="EMBL/GenBank/DDBJ databases">
        <authorList>
            <consortium name="Aspergillus luchuensis mut. kawachii IFO 4304 genome sequencing consortium"/>
            <person name="Kazuki M."/>
            <person name="Futagami T."/>
        </authorList>
    </citation>
    <scope>NUCLEOTIDE SEQUENCE</scope>
    <source>
        <strain evidence="2">IFO 4308</strain>
    </source>
</reference>
<dbReference type="Proteomes" id="UP000661280">
    <property type="component" value="Chromosome 5"/>
</dbReference>